<evidence type="ECO:0000313" key="3">
    <source>
        <dbReference type="Proteomes" id="UP000327013"/>
    </source>
</evidence>
<gene>
    <name evidence="2" type="ORF">FH972_014768</name>
</gene>
<dbReference type="EMBL" id="CM017326">
    <property type="protein sequence ID" value="KAE8076098.1"/>
    <property type="molecule type" value="Genomic_DNA"/>
</dbReference>
<dbReference type="GO" id="GO:0007142">
    <property type="term" value="P:male meiosis II"/>
    <property type="evidence" value="ECO:0007669"/>
    <property type="project" value="InterPro"/>
</dbReference>
<proteinExistence type="predicted"/>
<organism evidence="2 3">
    <name type="scientific">Carpinus fangiana</name>
    <dbReference type="NCBI Taxonomy" id="176857"/>
    <lineage>
        <taxon>Eukaryota</taxon>
        <taxon>Viridiplantae</taxon>
        <taxon>Streptophyta</taxon>
        <taxon>Embryophyta</taxon>
        <taxon>Tracheophyta</taxon>
        <taxon>Spermatophyta</taxon>
        <taxon>Magnoliopsida</taxon>
        <taxon>eudicotyledons</taxon>
        <taxon>Gunneridae</taxon>
        <taxon>Pentapetalae</taxon>
        <taxon>rosids</taxon>
        <taxon>fabids</taxon>
        <taxon>Fagales</taxon>
        <taxon>Betulaceae</taxon>
        <taxon>Carpinus</taxon>
    </lineage>
</organism>
<dbReference type="OrthoDB" id="1695907at2759"/>
<evidence type="ECO:0000313" key="2">
    <source>
        <dbReference type="EMBL" id="KAE8076098.1"/>
    </source>
</evidence>
<evidence type="ECO:0000256" key="1">
    <source>
        <dbReference type="SAM" id="MobiDB-lite"/>
    </source>
</evidence>
<dbReference type="AlphaFoldDB" id="A0A5N6RDE8"/>
<feature type="region of interest" description="Disordered" evidence="1">
    <location>
        <begin position="16"/>
        <end position="65"/>
    </location>
</feature>
<accession>A0A5N6RDE8</accession>
<reference evidence="2 3" key="1">
    <citation type="submission" date="2019-06" db="EMBL/GenBank/DDBJ databases">
        <title>A chromosomal-level reference genome of Carpinus fangiana (Coryloideae, Betulaceae).</title>
        <authorList>
            <person name="Yang X."/>
            <person name="Wang Z."/>
            <person name="Zhang L."/>
            <person name="Hao G."/>
            <person name="Liu J."/>
            <person name="Yang Y."/>
        </authorList>
    </citation>
    <scope>NUCLEOTIDE SEQUENCE [LARGE SCALE GENOMIC DNA]</scope>
    <source>
        <strain evidence="2">Cfa_2016G</strain>
        <tissue evidence="2">Leaf</tissue>
    </source>
</reference>
<dbReference type="PANTHER" id="PTHR33318">
    <property type="entry name" value="ASPARTYL/GLUTAMYL-TRNA(ASN/GLN) AMIDOTRANSFERASE SUBUNIT"/>
    <property type="match status" value="1"/>
</dbReference>
<dbReference type="InterPro" id="IPR039300">
    <property type="entry name" value="JASON"/>
</dbReference>
<dbReference type="PANTHER" id="PTHR33318:SF16">
    <property type="entry name" value="FK506-BINDING NUCLEAR-LIKE PROTEIN"/>
    <property type="match status" value="1"/>
</dbReference>
<dbReference type="Proteomes" id="UP000327013">
    <property type="component" value="Chromosome 6"/>
</dbReference>
<sequence>MGCFLGCFGFSKKRRRRKPSDKVLAGDQQNGSYVPLDSSVPENLDVTEDPICSYSESRDKPKGRPSFKIRKKVSFNLDVQTYEPVPTDYNLLESDEEEEKKKKCEEAAKGGLIPSFSEGKSAEMKMGSYPSNYRYQNCRDSYDEEIEIAYDEIDLDDDDDDDDYDYDIDEDEFYGDNDILPDQSQEDVSWQLVSANMESQKIVSLTQLTRNKTTNVVAPCASNVREWKSHELHQNVRDRSQYVHSVLNPIENLTQWKAVKAREAALEYQRKENIEFKKTRPIIDPLPFSNLSQSKPLMQDIAVDTSLSNWMVLPMSNRS</sequence>
<name>A0A5N6RDE8_9ROSI</name>
<protein>
    <submittedName>
        <fullName evidence="2">Uncharacterized protein</fullName>
    </submittedName>
</protein>
<keyword evidence="3" id="KW-1185">Reference proteome</keyword>